<dbReference type="Pfam" id="PF04519">
    <property type="entry name" value="Bactofilin"/>
    <property type="match status" value="1"/>
</dbReference>
<comment type="similarity">
    <text evidence="1">Belongs to the bactofilin family.</text>
</comment>
<protein>
    <submittedName>
        <fullName evidence="3">Polymer-forming cytoskeletal protein</fullName>
    </submittedName>
</protein>
<dbReference type="PANTHER" id="PTHR35024">
    <property type="entry name" value="HYPOTHETICAL CYTOSOLIC PROTEIN"/>
    <property type="match status" value="1"/>
</dbReference>
<feature type="compositionally biased region" description="Polar residues" evidence="2">
    <location>
        <begin position="1"/>
        <end position="12"/>
    </location>
</feature>
<comment type="caution">
    <text evidence="3">The sequence shown here is derived from an EMBL/GenBank/DDBJ whole genome shotgun (WGS) entry which is preliminary data.</text>
</comment>
<dbReference type="InterPro" id="IPR007607">
    <property type="entry name" value="BacA/B"/>
</dbReference>
<dbReference type="RefSeq" id="WP_390332577.1">
    <property type="nucleotide sequence ID" value="NZ_JBHRTP010000071.1"/>
</dbReference>
<evidence type="ECO:0000256" key="2">
    <source>
        <dbReference type="SAM" id="MobiDB-lite"/>
    </source>
</evidence>
<organism evidence="3 4">
    <name type="scientific">Undibacterium arcticum</name>
    <dbReference type="NCBI Taxonomy" id="1762892"/>
    <lineage>
        <taxon>Bacteria</taxon>
        <taxon>Pseudomonadati</taxon>
        <taxon>Pseudomonadota</taxon>
        <taxon>Betaproteobacteria</taxon>
        <taxon>Burkholderiales</taxon>
        <taxon>Oxalobacteraceae</taxon>
        <taxon>Undibacterium</taxon>
    </lineage>
</organism>
<evidence type="ECO:0000256" key="1">
    <source>
        <dbReference type="ARBA" id="ARBA00044755"/>
    </source>
</evidence>
<keyword evidence="4" id="KW-1185">Reference proteome</keyword>
<proteinExistence type="inferred from homology"/>
<name>A0ABV7F8J9_9BURK</name>
<dbReference type="Proteomes" id="UP001595530">
    <property type="component" value="Unassembled WGS sequence"/>
</dbReference>
<dbReference type="EMBL" id="JBHRTP010000071">
    <property type="protein sequence ID" value="MFC3110230.1"/>
    <property type="molecule type" value="Genomic_DNA"/>
</dbReference>
<reference evidence="4" key="1">
    <citation type="journal article" date="2019" name="Int. J. Syst. Evol. Microbiol.">
        <title>The Global Catalogue of Microorganisms (GCM) 10K type strain sequencing project: providing services to taxonomists for standard genome sequencing and annotation.</title>
        <authorList>
            <consortium name="The Broad Institute Genomics Platform"/>
            <consortium name="The Broad Institute Genome Sequencing Center for Infectious Disease"/>
            <person name="Wu L."/>
            <person name="Ma J."/>
        </authorList>
    </citation>
    <scope>NUCLEOTIDE SEQUENCE [LARGE SCALE GENOMIC DNA]</scope>
    <source>
        <strain evidence="4">KCTC 42986</strain>
    </source>
</reference>
<accession>A0ABV7F8J9</accession>
<evidence type="ECO:0000313" key="4">
    <source>
        <dbReference type="Proteomes" id="UP001595530"/>
    </source>
</evidence>
<gene>
    <name evidence="3" type="ORF">ACFOFO_20075</name>
</gene>
<evidence type="ECO:0000313" key="3">
    <source>
        <dbReference type="EMBL" id="MFC3110230.1"/>
    </source>
</evidence>
<dbReference type="PANTHER" id="PTHR35024:SF4">
    <property type="entry name" value="POLYMER-FORMING CYTOSKELETAL PROTEIN"/>
    <property type="match status" value="1"/>
</dbReference>
<sequence length="179" mass="19051">MQTSPSNSNVAQLPTPDSAAKQPMVSESISKTQAFALQQSAAAMRPAAQPTAQLFVTKEVEIGTTEKLIVNLEREQITSVISKSSELTGDIKTAEGYRIDGVLNGSLFSEATVIVSEGAMIVGSVTAKRVIVLGRIQGGILCHGQLILAKSAEVDGEIQYAEVITYQGCIIEGRMQKIR</sequence>
<feature type="region of interest" description="Disordered" evidence="2">
    <location>
        <begin position="1"/>
        <end position="25"/>
    </location>
</feature>